<organism evidence="5">
    <name type="scientific">Cucumis melo</name>
    <name type="common">Muskmelon</name>
    <dbReference type="NCBI Taxonomy" id="3656"/>
    <lineage>
        <taxon>Eukaryota</taxon>
        <taxon>Viridiplantae</taxon>
        <taxon>Streptophyta</taxon>
        <taxon>Embryophyta</taxon>
        <taxon>Tracheophyta</taxon>
        <taxon>Spermatophyta</taxon>
        <taxon>Magnoliopsida</taxon>
        <taxon>eudicotyledons</taxon>
        <taxon>Gunneridae</taxon>
        <taxon>Pentapetalae</taxon>
        <taxon>rosids</taxon>
        <taxon>fabids</taxon>
        <taxon>Cucurbitales</taxon>
        <taxon>Cucurbitaceae</taxon>
        <taxon>Benincaseae</taxon>
        <taxon>Cucumis</taxon>
    </lineage>
</organism>
<evidence type="ECO:0008006" key="6">
    <source>
        <dbReference type="Google" id="ProtNLM"/>
    </source>
</evidence>
<dbReference type="AlphaFoldDB" id="A0A9I9DWK7"/>
<dbReference type="GO" id="GO:0008320">
    <property type="term" value="F:protein transmembrane transporter activity"/>
    <property type="evidence" value="ECO:0007669"/>
    <property type="project" value="TreeGrafter"/>
</dbReference>
<reference evidence="5" key="1">
    <citation type="submission" date="2023-03" db="UniProtKB">
        <authorList>
            <consortium name="EnsemblPlants"/>
        </authorList>
    </citation>
    <scope>IDENTIFICATION</scope>
</reference>
<name>A0A9I9DWK7_CUCME</name>
<protein>
    <recommendedName>
        <fullName evidence="6">Mitochondrial import inner membrane translocase subunit TIM23-2-like</fullName>
    </recommendedName>
</protein>
<dbReference type="Pfam" id="PF02466">
    <property type="entry name" value="Tim17"/>
    <property type="match status" value="1"/>
</dbReference>
<proteinExistence type="predicted"/>
<keyword evidence="4" id="KW-0472">Membrane</keyword>
<dbReference type="EnsemblPlants" id="MELO3C024672.2.1">
    <property type="protein sequence ID" value="MELO3C024672.2.1"/>
    <property type="gene ID" value="MELO3C024672.2"/>
</dbReference>
<comment type="subcellular location">
    <subcellularLocation>
        <location evidence="1">Membrane</location>
        <topology evidence="1">Multi-pass membrane protein</topology>
    </subcellularLocation>
</comment>
<dbReference type="GO" id="GO:0005744">
    <property type="term" value="C:TIM23 mitochondrial import inner membrane translocase complex"/>
    <property type="evidence" value="ECO:0007669"/>
    <property type="project" value="TreeGrafter"/>
</dbReference>
<accession>A0A9I9DWK7</accession>
<evidence type="ECO:0000256" key="2">
    <source>
        <dbReference type="ARBA" id="ARBA00022692"/>
    </source>
</evidence>
<evidence type="ECO:0000256" key="1">
    <source>
        <dbReference type="ARBA" id="ARBA00004141"/>
    </source>
</evidence>
<keyword evidence="3" id="KW-1133">Transmembrane helix</keyword>
<dbReference type="InterPro" id="IPR045238">
    <property type="entry name" value="Tim23-like"/>
</dbReference>
<evidence type="ECO:0000256" key="4">
    <source>
        <dbReference type="ARBA" id="ARBA00023136"/>
    </source>
</evidence>
<evidence type="ECO:0000313" key="5">
    <source>
        <dbReference type="EnsemblPlants" id="MELO3C024672.2.1"/>
    </source>
</evidence>
<sequence length="218" mass="23154">FLSLSRHCFLSVQPLIQLTLNPNFCSFKTSLSPRPMENSSKSPDDRKTRFYHPYQDLHVPITKLYELPTAPEHLFFEEAARPHRSWGENLQYYTGIGYLSGALLGGARGSIQGLRAAEPGDSVKLRLNRVLNSGGQLGRRAGNSLGILGLIFAGLESGVIHLRGSDDVLNSIVAGLGTGAVYKAASGPRSAAIAGAIGGIAAAAAVAGKQAVKRYVPI</sequence>
<dbReference type="Gramene" id="MELO3C024672.2.1">
    <property type="protein sequence ID" value="MELO3C024672.2.1"/>
    <property type="gene ID" value="MELO3C024672.2"/>
</dbReference>
<dbReference type="PANTHER" id="PTHR15371">
    <property type="entry name" value="TIM23"/>
    <property type="match status" value="1"/>
</dbReference>
<dbReference type="PANTHER" id="PTHR15371:SF24">
    <property type="entry name" value="MITOCHONDRIAL IMPORT INNER MEMBRANE TRANSLOCASE SUBUNIT TIM23-3"/>
    <property type="match status" value="1"/>
</dbReference>
<keyword evidence="2" id="KW-0812">Transmembrane</keyword>
<dbReference type="GO" id="GO:0030150">
    <property type="term" value="P:protein import into mitochondrial matrix"/>
    <property type="evidence" value="ECO:0007669"/>
    <property type="project" value="TreeGrafter"/>
</dbReference>
<evidence type="ECO:0000256" key="3">
    <source>
        <dbReference type="ARBA" id="ARBA00022989"/>
    </source>
</evidence>